<feature type="region of interest" description="Disordered" evidence="9">
    <location>
        <begin position="445"/>
        <end position="486"/>
    </location>
</feature>
<evidence type="ECO:0000256" key="1">
    <source>
        <dbReference type="ARBA" id="ARBA00004718"/>
    </source>
</evidence>
<gene>
    <name evidence="13" type="ORF">RDB_LOCUS160906</name>
    <name evidence="12" type="ORF">RDB_LOCUS17868</name>
</gene>
<dbReference type="EMBL" id="CAJMWY010000266">
    <property type="protein sequence ID" value="CAE6424540.1"/>
    <property type="molecule type" value="Genomic_DNA"/>
</dbReference>
<keyword evidence="5 8" id="KW-0863">Zinc-finger</keyword>
<evidence type="ECO:0000256" key="6">
    <source>
        <dbReference type="ARBA" id="ARBA00022786"/>
    </source>
</evidence>
<dbReference type="Gene3D" id="2.60.120.780">
    <property type="entry name" value="PINIT domain"/>
    <property type="match status" value="1"/>
</dbReference>
<dbReference type="Gene3D" id="3.30.40.10">
    <property type="entry name" value="Zinc/RING finger domain, C3HC4 (zinc finger)"/>
    <property type="match status" value="1"/>
</dbReference>
<dbReference type="InterPro" id="IPR038654">
    <property type="entry name" value="PINIT_sf"/>
</dbReference>
<dbReference type="GO" id="GO:0016925">
    <property type="term" value="P:protein sumoylation"/>
    <property type="evidence" value="ECO:0007669"/>
    <property type="project" value="UniProtKB-UniPathway"/>
</dbReference>
<evidence type="ECO:0000256" key="8">
    <source>
        <dbReference type="PROSITE-ProRule" id="PRU00452"/>
    </source>
</evidence>
<evidence type="ECO:0000256" key="9">
    <source>
        <dbReference type="SAM" id="MobiDB-lite"/>
    </source>
</evidence>
<feature type="compositionally biased region" description="Basic and acidic residues" evidence="9">
    <location>
        <begin position="463"/>
        <end position="479"/>
    </location>
</feature>
<evidence type="ECO:0000256" key="4">
    <source>
        <dbReference type="ARBA" id="ARBA00022723"/>
    </source>
</evidence>
<feature type="region of interest" description="Disordered" evidence="9">
    <location>
        <begin position="105"/>
        <end position="167"/>
    </location>
</feature>
<evidence type="ECO:0000256" key="3">
    <source>
        <dbReference type="ARBA" id="ARBA00022679"/>
    </source>
</evidence>
<dbReference type="InterPro" id="IPR004181">
    <property type="entry name" value="Znf_MIZ"/>
</dbReference>
<feature type="region of interest" description="Disordered" evidence="9">
    <location>
        <begin position="511"/>
        <end position="530"/>
    </location>
</feature>
<dbReference type="GO" id="GO:0061665">
    <property type="term" value="F:SUMO ligase activity"/>
    <property type="evidence" value="ECO:0007669"/>
    <property type="project" value="TreeGrafter"/>
</dbReference>
<dbReference type="PANTHER" id="PTHR10782:SF4">
    <property type="entry name" value="TONALLI, ISOFORM E"/>
    <property type="match status" value="1"/>
</dbReference>
<reference evidence="12" key="1">
    <citation type="submission" date="2021-01" db="EMBL/GenBank/DDBJ databases">
        <authorList>
            <person name="Kaushik A."/>
        </authorList>
    </citation>
    <scope>NUCLEOTIDE SEQUENCE</scope>
    <source>
        <strain evidence="13">AG4-R118</strain>
        <strain evidence="12">AG4-RS23</strain>
    </source>
</reference>
<organism evidence="12 14">
    <name type="scientific">Rhizoctonia solani</name>
    <dbReference type="NCBI Taxonomy" id="456999"/>
    <lineage>
        <taxon>Eukaryota</taxon>
        <taxon>Fungi</taxon>
        <taxon>Dikarya</taxon>
        <taxon>Basidiomycota</taxon>
        <taxon>Agaricomycotina</taxon>
        <taxon>Agaricomycetes</taxon>
        <taxon>Cantharellales</taxon>
        <taxon>Ceratobasidiaceae</taxon>
        <taxon>Rhizoctonia</taxon>
    </lineage>
</organism>
<evidence type="ECO:0000313" key="14">
    <source>
        <dbReference type="Proteomes" id="UP000663861"/>
    </source>
</evidence>
<comment type="caution">
    <text evidence="12">The sequence shown here is derived from an EMBL/GenBank/DDBJ whole genome shotgun (WGS) entry which is preliminary data.</text>
</comment>
<dbReference type="Pfam" id="PF02891">
    <property type="entry name" value="zf-MIZ"/>
    <property type="match status" value="1"/>
</dbReference>
<feature type="region of interest" description="Disordered" evidence="9">
    <location>
        <begin position="701"/>
        <end position="736"/>
    </location>
</feature>
<dbReference type="Proteomes" id="UP000663888">
    <property type="component" value="Unassembled WGS sequence"/>
</dbReference>
<dbReference type="GO" id="GO:0008270">
    <property type="term" value="F:zinc ion binding"/>
    <property type="evidence" value="ECO:0007669"/>
    <property type="project" value="UniProtKB-KW"/>
</dbReference>
<keyword evidence="7" id="KW-0862">Zinc</keyword>
<dbReference type="Proteomes" id="UP000663861">
    <property type="component" value="Unassembled WGS sequence"/>
</dbReference>
<name>A0A8H2XI14_9AGAM</name>
<dbReference type="InterPro" id="IPR013083">
    <property type="entry name" value="Znf_RING/FYVE/PHD"/>
</dbReference>
<dbReference type="Pfam" id="PF14324">
    <property type="entry name" value="PINIT"/>
    <property type="match status" value="1"/>
</dbReference>
<dbReference type="PANTHER" id="PTHR10782">
    <property type="entry name" value="ZINC FINGER MIZ DOMAIN-CONTAINING PROTEIN"/>
    <property type="match status" value="1"/>
</dbReference>
<dbReference type="PROSITE" id="PS51044">
    <property type="entry name" value="ZF_SP_RING"/>
    <property type="match status" value="1"/>
</dbReference>
<feature type="compositionally biased region" description="Low complexity" evidence="9">
    <location>
        <begin position="141"/>
        <end position="162"/>
    </location>
</feature>
<feature type="compositionally biased region" description="Pro residues" evidence="9">
    <location>
        <begin position="643"/>
        <end position="652"/>
    </location>
</feature>
<feature type="domain" description="SP-RING-type" evidence="10">
    <location>
        <begin position="348"/>
        <end position="433"/>
    </location>
</feature>
<dbReference type="InterPro" id="IPR023321">
    <property type="entry name" value="PINIT"/>
</dbReference>
<sequence length="736" mass="81292">MDGLSGGVLFTTVEGEVANIFDLQEVRESTRTLTVERLKTIFTHLDEELGRKLSKQGNKSVLIDRLQRFLDEIRAQHLEESYSVTKNIIRSVRTYGHYQPTNGYRPPLPTGTYPSSHTAYQPYPGLSSNNLPSRPTYNPYSNHGASTSTTAHAGTNGASNGAQNNSRQIRFKPSPFYRVDQPLNPLVLCQENKDGSERRSQHFTFTLTADQSEKLQTNKYQVRLYCTSSTHYAPNSFTNAPVPIEFPPTCEIRVNNKNINANVRGLKKKPGTAPPPNLTPFMSTVKGTLSKVELIYVNNVTPFSPKKFYMLAQLVEVTTVQEVVAKLKAGKRRSKDDVLVAMRKAAQIDADIEAGPQKMSLKCPASYIRINTPCRSSTCVHSQCFDAENWFSMMEQTTTWACPVCDKTLNTEELIIDMYFDDILKCTPDVVEDVIVEANGEWHTEDDQYGSPTWRATAASRPRPVEKEKKVKAEPDTRSFMDSGSELIKPKTEEYLVLDSDDEEDIPLAKAPHRAIPPPANATSSRAQSQLQAAVIDLTLSSDDEADDPPPPPATVSPVQSLAPALPISDNAGGTLKRKDRTPPSQPQDASWKRPRVEHPANGFTGTPTEERRLSAQEPSHNNRPLATSNHNGYTPYSQSSPPAAPLRPPEYSPTYGGYNQQPNAHRALPAPYGHGYNGAYMNGSNRYTGYPQSAPYSGEAAHLPFTANGRPPTLPRPTGPGAQNGTNNRGGDMWF</sequence>
<dbReference type="EMBL" id="CAJMWX010001833">
    <property type="protein sequence ID" value="CAE6506728.1"/>
    <property type="molecule type" value="Genomic_DNA"/>
</dbReference>
<evidence type="ECO:0000313" key="13">
    <source>
        <dbReference type="EMBL" id="CAE6506728.1"/>
    </source>
</evidence>
<feature type="compositionally biased region" description="Polar residues" evidence="9">
    <location>
        <begin position="617"/>
        <end position="642"/>
    </location>
</feature>
<evidence type="ECO:0000256" key="7">
    <source>
        <dbReference type="ARBA" id="ARBA00022833"/>
    </source>
</evidence>
<feature type="domain" description="PINIT" evidence="11">
    <location>
        <begin position="161"/>
        <end position="318"/>
    </location>
</feature>
<dbReference type="GO" id="GO:0000785">
    <property type="term" value="C:chromatin"/>
    <property type="evidence" value="ECO:0007669"/>
    <property type="project" value="TreeGrafter"/>
</dbReference>
<keyword evidence="4" id="KW-0479">Metal-binding</keyword>
<evidence type="ECO:0000256" key="2">
    <source>
        <dbReference type="ARBA" id="ARBA00005383"/>
    </source>
</evidence>
<evidence type="ECO:0008006" key="15">
    <source>
        <dbReference type="Google" id="ProtNLM"/>
    </source>
</evidence>
<dbReference type="UniPathway" id="UPA00886"/>
<evidence type="ECO:0000259" key="10">
    <source>
        <dbReference type="PROSITE" id="PS51044"/>
    </source>
</evidence>
<comment type="similarity">
    <text evidence="2">Belongs to the PIAS family.</text>
</comment>
<keyword evidence="3" id="KW-0808">Transferase</keyword>
<dbReference type="AlphaFoldDB" id="A0A8H2XI14"/>
<evidence type="ECO:0000256" key="5">
    <source>
        <dbReference type="ARBA" id="ARBA00022771"/>
    </source>
</evidence>
<keyword evidence="6" id="KW-0833">Ubl conjugation pathway</keyword>
<accession>A0A8H2XI14</accession>
<proteinExistence type="inferred from homology"/>
<evidence type="ECO:0000313" key="12">
    <source>
        <dbReference type="EMBL" id="CAE6424540.1"/>
    </source>
</evidence>
<dbReference type="PROSITE" id="PS51466">
    <property type="entry name" value="PINIT"/>
    <property type="match status" value="1"/>
</dbReference>
<feature type="region of interest" description="Disordered" evidence="9">
    <location>
        <begin position="542"/>
        <end position="671"/>
    </location>
</feature>
<protein>
    <recommendedName>
        <fullName evidence="15">E3 SUMO-protein ligase pli1 [Schizosaccharomyces pombe 972h-]</fullName>
    </recommendedName>
</protein>
<feature type="compositionally biased region" description="Polar residues" evidence="9">
    <location>
        <begin position="126"/>
        <end position="140"/>
    </location>
</feature>
<feature type="compositionally biased region" description="Polar residues" evidence="9">
    <location>
        <begin position="521"/>
        <end position="530"/>
    </location>
</feature>
<evidence type="ECO:0000259" key="11">
    <source>
        <dbReference type="PROSITE" id="PS51466"/>
    </source>
</evidence>
<comment type="pathway">
    <text evidence="1">Protein modification; protein sumoylation.</text>
</comment>